<dbReference type="Gene3D" id="3.40.630.30">
    <property type="match status" value="1"/>
</dbReference>
<feature type="domain" description="N-acetyltransferase" evidence="1">
    <location>
        <begin position="4"/>
        <end position="171"/>
    </location>
</feature>
<dbReference type="Pfam" id="PF00583">
    <property type="entry name" value="Acetyltransf_1"/>
    <property type="match status" value="1"/>
</dbReference>
<evidence type="ECO:0000313" key="3">
    <source>
        <dbReference type="EMBL" id="QEZ69555.1"/>
    </source>
</evidence>
<dbReference type="EMBL" id="CP032452">
    <property type="protein sequence ID" value="QEZ69428.1"/>
    <property type="molecule type" value="Genomic_DNA"/>
</dbReference>
<dbReference type="GO" id="GO:0016747">
    <property type="term" value="F:acyltransferase activity, transferring groups other than amino-acyl groups"/>
    <property type="evidence" value="ECO:0007669"/>
    <property type="project" value="InterPro"/>
</dbReference>
<dbReference type="PANTHER" id="PTHR47403">
    <property type="entry name" value="LOC100145250 PROTEIN"/>
    <property type="match status" value="1"/>
</dbReference>
<dbReference type="CDD" id="cd04301">
    <property type="entry name" value="NAT_SF"/>
    <property type="match status" value="1"/>
</dbReference>
<dbReference type="Proteomes" id="UP000326961">
    <property type="component" value="Chromosome"/>
</dbReference>
<sequence length="285" mass="33444">MIFLNYKVLTHDDFDDIVDISRNIWDGHDYLPKVFHKWVDDKEGCFIGLVKEGKVVAVGKYTVLPDRQGWLEGLRVHIDYRGQQLAHAISDMLFNLAREDLRNNKITNIAMCTHIDTQASIKMMEAKNFYLAQSYLIVFKDYDFIKKSNLNLLDFKVKKWNISYEEFKNLDYFKTCNNKLTYGFTFLNICENIFNDLVKSDSLLIVNGHKCIIKMKGCPSIICIDNTFEGINDATNYSLLKYKSKEAEIYITNPYDKLINKLKENNFESMSNFENDCVYYVYDEK</sequence>
<name>A0A5P3XH00_PARBF</name>
<evidence type="ECO:0000259" key="1">
    <source>
        <dbReference type="PROSITE" id="PS51186"/>
    </source>
</evidence>
<dbReference type="AlphaFoldDB" id="A0A5P3XH00"/>
<keyword evidence="3" id="KW-0808">Transferase</keyword>
<dbReference type="EMBL" id="CP032452">
    <property type="protein sequence ID" value="QEZ69555.1"/>
    <property type="molecule type" value="Genomic_DNA"/>
</dbReference>
<dbReference type="InterPro" id="IPR000182">
    <property type="entry name" value="GNAT_dom"/>
</dbReference>
<dbReference type="PROSITE" id="PS51186">
    <property type="entry name" value="GNAT"/>
    <property type="match status" value="1"/>
</dbReference>
<gene>
    <name evidence="2" type="ORF">D4A35_11225</name>
    <name evidence="3" type="ORF">D4A35_11925</name>
</gene>
<evidence type="ECO:0000313" key="4">
    <source>
        <dbReference type="Proteomes" id="UP000326961"/>
    </source>
</evidence>
<dbReference type="PANTHER" id="PTHR47403:SF6">
    <property type="entry name" value="N-ACETYLTRANSFERASE DOMAIN-CONTAINING PROTEIN"/>
    <property type="match status" value="1"/>
</dbReference>
<accession>A0A5P3XH00</accession>
<reference evidence="3 4" key="1">
    <citation type="submission" date="2018-09" db="EMBL/GenBank/DDBJ databases">
        <title>A clostridial neurotoxin that targets Anopheles mosquitoes.</title>
        <authorList>
            <person name="Contreras E."/>
            <person name="Masuyer G."/>
            <person name="Qureshi N."/>
            <person name="Chawla S."/>
            <person name="Lim H.L."/>
            <person name="Chen J."/>
            <person name="Stenmark P."/>
            <person name="Gill S."/>
        </authorList>
    </citation>
    <scope>NUCLEOTIDE SEQUENCE [LARGE SCALE GENOMIC DNA]</scope>
    <source>
        <strain evidence="3 4">Cbm</strain>
    </source>
</reference>
<dbReference type="InterPro" id="IPR016181">
    <property type="entry name" value="Acyl_CoA_acyltransferase"/>
</dbReference>
<protein>
    <submittedName>
        <fullName evidence="3">GNAT family N-acetyltransferase</fullName>
    </submittedName>
</protein>
<dbReference type="SUPFAM" id="SSF55729">
    <property type="entry name" value="Acyl-CoA N-acyltransferases (Nat)"/>
    <property type="match status" value="1"/>
</dbReference>
<organism evidence="3 4">
    <name type="scientific">Paraclostridium bifermentans</name>
    <name type="common">Clostridium bifermentans</name>
    <dbReference type="NCBI Taxonomy" id="1490"/>
    <lineage>
        <taxon>Bacteria</taxon>
        <taxon>Bacillati</taxon>
        <taxon>Bacillota</taxon>
        <taxon>Clostridia</taxon>
        <taxon>Peptostreptococcales</taxon>
        <taxon>Peptostreptococcaceae</taxon>
        <taxon>Paraclostridium</taxon>
    </lineage>
</organism>
<proteinExistence type="predicted"/>
<evidence type="ECO:0000313" key="2">
    <source>
        <dbReference type="EMBL" id="QEZ69428.1"/>
    </source>
</evidence>